<dbReference type="FunFam" id="3.40.50.620:FF:000114">
    <property type="entry name" value="Pantothenate synthetase"/>
    <property type="match status" value="1"/>
</dbReference>
<evidence type="ECO:0000256" key="8">
    <source>
        <dbReference type="ARBA" id="ARBA00022655"/>
    </source>
</evidence>
<dbReference type="AlphaFoldDB" id="A0A8B2NU85"/>
<dbReference type="Gene3D" id="3.30.1300.10">
    <property type="entry name" value="Pantoate-beta-alanine ligase, C-terminal domain"/>
    <property type="match status" value="1"/>
</dbReference>
<feature type="binding site" evidence="13">
    <location>
        <begin position="184"/>
        <end position="187"/>
    </location>
    <ligand>
        <name>ATP</name>
        <dbReference type="ChEBI" id="CHEBI:30616"/>
    </ligand>
</feature>
<evidence type="ECO:0000256" key="6">
    <source>
        <dbReference type="ARBA" id="ARBA00022490"/>
    </source>
</evidence>
<evidence type="ECO:0000256" key="13">
    <source>
        <dbReference type="HAMAP-Rule" id="MF_00158"/>
    </source>
</evidence>
<evidence type="ECO:0000256" key="4">
    <source>
        <dbReference type="ARBA" id="ARBA00012219"/>
    </source>
</evidence>
<keyword evidence="9 13" id="KW-0547">Nucleotide-binding</keyword>
<dbReference type="Gene3D" id="3.40.50.620">
    <property type="entry name" value="HUPs"/>
    <property type="match status" value="1"/>
</dbReference>
<dbReference type="GO" id="GO:0004592">
    <property type="term" value="F:pantoate-beta-alanine ligase activity"/>
    <property type="evidence" value="ECO:0007669"/>
    <property type="project" value="UniProtKB-UniRule"/>
</dbReference>
<dbReference type="NCBIfam" id="TIGR00018">
    <property type="entry name" value="panC"/>
    <property type="match status" value="1"/>
</dbReference>
<keyword evidence="7 13" id="KW-0436">Ligase</keyword>
<dbReference type="RefSeq" id="WP_111342729.1">
    <property type="nucleotide sequence ID" value="NZ_QHHQ01000001.1"/>
</dbReference>
<comment type="function">
    <text evidence="12 13">Catalyzes the condensation of pantoate with beta-alanine in an ATP-dependent reaction via a pantoyl-adenylate intermediate.</text>
</comment>
<evidence type="ECO:0000256" key="10">
    <source>
        <dbReference type="ARBA" id="ARBA00022840"/>
    </source>
</evidence>
<dbReference type="HAMAP" id="MF_00158">
    <property type="entry name" value="PanC"/>
    <property type="match status" value="1"/>
</dbReference>
<dbReference type="PANTHER" id="PTHR21299:SF1">
    <property type="entry name" value="PANTOATE--BETA-ALANINE LIGASE"/>
    <property type="match status" value="1"/>
</dbReference>
<evidence type="ECO:0000256" key="5">
    <source>
        <dbReference type="ARBA" id="ARBA00014155"/>
    </source>
</evidence>
<dbReference type="Pfam" id="PF02569">
    <property type="entry name" value="Pantoate_ligase"/>
    <property type="match status" value="1"/>
</dbReference>
<dbReference type="GO" id="GO:0005524">
    <property type="term" value="F:ATP binding"/>
    <property type="evidence" value="ECO:0007669"/>
    <property type="project" value="UniProtKB-KW"/>
</dbReference>
<dbReference type="EC" id="6.3.2.1" evidence="4 13"/>
<keyword evidence="10 13" id="KW-0067">ATP-binding</keyword>
<dbReference type="PANTHER" id="PTHR21299">
    <property type="entry name" value="CYTIDYLATE KINASE/PANTOATE-BETA-ALANINE LIGASE"/>
    <property type="match status" value="1"/>
</dbReference>
<proteinExistence type="inferred from homology"/>
<protein>
    <recommendedName>
        <fullName evidence="5 13">Pantothenate synthetase</fullName>
        <shortName evidence="13">PS</shortName>
        <ecNumber evidence="4 13">6.3.2.1</ecNumber>
    </recommendedName>
    <alternativeName>
        <fullName evidence="13">Pantoate--beta-alanine ligase</fullName>
    </alternativeName>
    <alternativeName>
        <fullName evidence="13">Pantoate-activating enzyme</fullName>
    </alternativeName>
</protein>
<feature type="binding site" evidence="13">
    <location>
        <begin position="147"/>
        <end position="150"/>
    </location>
    <ligand>
        <name>ATP</name>
        <dbReference type="ChEBI" id="CHEBI:30616"/>
    </ligand>
</feature>
<evidence type="ECO:0000256" key="7">
    <source>
        <dbReference type="ARBA" id="ARBA00022598"/>
    </source>
</evidence>
<accession>A0A8B2NU85</accession>
<dbReference type="EMBL" id="QHHQ01000001">
    <property type="protein sequence ID" value="RAI03758.1"/>
    <property type="molecule type" value="Genomic_DNA"/>
</dbReference>
<feature type="active site" description="Proton donor" evidence="13">
    <location>
        <position position="37"/>
    </location>
</feature>
<comment type="subcellular location">
    <subcellularLocation>
        <location evidence="1 13">Cytoplasm</location>
    </subcellularLocation>
</comment>
<dbReference type="SUPFAM" id="SSF52374">
    <property type="entry name" value="Nucleotidylyl transferase"/>
    <property type="match status" value="1"/>
</dbReference>
<dbReference type="InterPro" id="IPR003721">
    <property type="entry name" value="Pantoate_ligase"/>
</dbReference>
<dbReference type="CDD" id="cd00560">
    <property type="entry name" value="PanC"/>
    <property type="match status" value="1"/>
</dbReference>
<evidence type="ECO:0000256" key="2">
    <source>
        <dbReference type="ARBA" id="ARBA00004990"/>
    </source>
</evidence>
<evidence type="ECO:0000313" key="14">
    <source>
        <dbReference type="EMBL" id="RAI03758.1"/>
    </source>
</evidence>
<keyword evidence="6 13" id="KW-0963">Cytoplasm</keyword>
<feature type="binding site" evidence="13">
    <location>
        <position position="61"/>
    </location>
    <ligand>
        <name>(R)-pantoate</name>
        <dbReference type="ChEBI" id="CHEBI:15980"/>
    </ligand>
</feature>
<comment type="pathway">
    <text evidence="2 13">Cofactor biosynthesis; (R)-pantothenate biosynthesis; (R)-pantothenate from (R)-pantoate and beta-alanine: step 1/1.</text>
</comment>
<dbReference type="UniPathway" id="UPA00028">
    <property type="reaction ID" value="UER00005"/>
</dbReference>
<comment type="catalytic activity">
    <reaction evidence="11 13">
        <text>(R)-pantoate + beta-alanine + ATP = (R)-pantothenate + AMP + diphosphate + H(+)</text>
        <dbReference type="Rhea" id="RHEA:10912"/>
        <dbReference type="ChEBI" id="CHEBI:15378"/>
        <dbReference type="ChEBI" id="CHEBI:15980"/>
        <dbReference type="ChEBI" id="CHEBI:29032"/>
        <dbReference type="ChEBI" id="CHEBI:30616"/>
        <dbReference type="ChEBI" id="CHEBI:33019"/>
        <dbReference type="ChEBI" id="CHEBI:57966"/>
        <dbReference type="ChEBI" id="CHEBI:456215"/>
        <dbReference type="EC" id="6.3.2.1"/>
    </reaction>
</comment>
<feature type="binding site" evidence="13">
    <location>
        <begin position="30"/>
        <end position="37"/>
    </location>
    <ligand>
        <name>ATP</name>
        <dbReference type="ChEBI" id="CHEBI:30616"/>
    </ligand>
</feature>
<keyword evidence="15" id="KW-1185">Reference proteome</keyword>
<keyword evidence="8 13" id="KW-0566">Pantothenate biosynthesis</keyword>
<comment type="similarity">
    <text evidence="3 13">Belongs to the pantothenate synthetase family.</text>
</comment>
<reference evidence="14 15" key="1">
    <citation type="submission" date="2018-05" db="EMBL/GenBank/DDBJ databases">
        <title>Acuticoccus sediminis sp. nov., isolated from deep-sea sediment of Indian Ocean.</title>
        <authorList>
            <person name="Liu X."/>
            <person name="Lai Q."/>
            <person name="Du Y."/>
            <person name="Sun F."/>
            <person name="Zhang X."/>
            <person name="Wang S."/>
            <person name="Shao Z."/>
        </authorList>
    </citation>
    <scope>NUCLEOTIDE SEQUENCE [LARGE SCALE GENOMIC DNA]</scope>
    <source>
        <strain evidence="14 15">PTG4-2</strain>
    </source>
</reference>
<dbReference type="InterPro" id="IPR014729">
    <property type="entry name" value="Rossmann-like_a/b/a_fold"/>
</dbReference>
<evidence type="ECO:0000256" key="12">
    <source>
        <dbReference type="ARBA" id="ARBA00055042"/>
    </source>
</evidence>
<comment type="miscellaneous">
    <text evidence="13">The reaction proceeds by a bi uni uni bi ping pong mechanism.</text>
</comment>
<comment type="subunit">
    <text evidence="13">Homodimer.</text>
</comment>
<evidence type="ECO:0000256" key="11">
    <source>
        <dbReference type="ARBA" id="ARBA00048258"/>
    </source>
</evidence>
<dbReference type="GO" id="GO:0005829">
    <property type="term" value="C:cytosol"/>
    <property type="evidence" value="ECO:0007669"/>
    <property type="project" value="TreeGrafter"/>
</dbReference>
<gene>
    <name evidence="13" type="primary">panC</name>
    <name evidence="14" type="ORF">DLJ53_04585</name>
</gene>
<dbReference type="InterPro" id="IPR042176">
    <property type="entry name" value="Pantoate_ligase_C"/>
</dbReference>
<sequence length="283" mass="30903">MHAYYSKSEFQAFVRSDAARSGRVGLVPTMGALHEGHLSLVRQAQAECDLVAVSIFVNPLQFAAGEDLDKYPRTMESDFAKLGAAGVDAVLVPRVEDIYPADFQTVVSNDTLSGILCGASRAGHFNGVLTVVLKLLNIAKCQRAYFGRKDFQQLTLVKRMVKDLDVDCEIVGCPTVRDPSGLALSSRNTYLSPAERESSVKLSRTLREIDARVAAGERDVARLMEVARPLADDPLIAPEYLEIRSPGLETRYEDELELPAVALIAARVGATRLIDNIELAPQD</sequence>
<dbReference type="Proteomes" id="UP000249590">
    <property type="component" value="Unassembled WGS sequence"/>
</dbReference>
<comment type="caution">
    <text evidence="14">The sequence shown here is derived from an EMBL/GenBank/DDBJ whole genome shotgun (WGS) entry which is preliminary data.</text>
</comment>
<feature type="binding site" evidence="13">
    <location>
        <position position="61"/>
    </location>
    <ligand>
        <name>beta-alanine</name>
        <dbReference type="ChEBI" id="CHEBI:57966"/>
    </ligand>
</feature>
<feature type="binding site" evidence="13">
    <location>
        <position position="153"/>
    </location>
    <ligand>
        <name>(R)-pantoate</name>
        <dbReference type="ChEBI" id="CHEBI:15980"/>
    </ligand>
</feature>
<organism evidence="14 15">
    <name type="scientific">Acuticoccus sediminis</name>
    <dbReference type="NCBI Taxonomy" id="2184697"/>
    <lineage>
        <taxon>Bacteria</taxon>
        <taxon>Pseudomonadati</taxon>
        <taxon>Pseudomonadota</taxon>
        <taxon>Alphaproteobacteria</taxon>
        <taxon>Hyphomicrobiales</taxon>
        <taxon>Amorphaceae</taxon>
        <taxon>Acuticoccus</taxon>
    </lineage>
</organism>
<feature type="binding site" evidence="13">
    <location>
        <position position="176"/>
    </location>
    <ligand>
        <name>ATP</name>
        <dbReference type="ChEBI" id="CHEBI:30616"/>
    </ligand>
</feature>
<evidence type="ECO:0000256" key="3">
    <source>
        <dbReference type="ARBA" id="ARBA00009256"/>
    </source>
</evidence>
<evidence type="ECO:0000256" key="1">
    <source>
        <dbReference type="ARBA" id="ARBA00004496"/>
    </source>
</evidence>
<name>A0A8B2NU85_9HYPH</name>
<evidence type="ECO:0000256" key="9">
    <source>
        <dbReference type="ARBA" id="ARBA00022741"/>
    </source>
</evidence>
<dbReference type="GO" id="GO:0015940">
    <property type="term" value="P:pantothenate biosynthetic process"/>
    <property type="evidence" value="ECO:0007669"/>
    <property type="project" value="UniProtKB-UniRule"/>
</dbReference>
<evidence type="ECO:0000313" key="15">
    <source>
        <dbReference type="Proteomes" id="UP000249590"/>
    </source>
</evidence>
<dbReference type="OrthoDB" id="9773087at2"/>